<dbReference type="GeneID" id="58229978"/>
<proteinExistence type="inferred from homology"/>
<dbReference type="InterPro" id="IPR050523">
    <property type="entry name" value="AKR_Detox_Biosynth"/>
</dbReference>
<dbReference type="Gene3D" id="3.20.20.100">
    <property type="entry name" value="NADP-dependent oxidoreductase domain"/>
    <property type="match status" value="1"/>
</dbReference>
<dbReference type="InterPro" id="IPR036812">
    <property type="entry name" value="NAD(P)_OxRdtase_dom_sf"/>
</dbReference>
<evidence type="ECO:0000256" key="3">
    <source>
        <dbReference type="ARBA" id="ARBA00038157"/>
    </source>
</evidence>
<dbReference type="PANTHER" id="PTHR43364">
    <property type="entry name" value="NADH-SPECIFIC METHYLGLYOXAL REDUCTASE-RELATED"/>
    <property type="match status" value="1"/>
</dbReference>
<accession>A0A0F4PN77</accession>
<evidence type="ECO:0000256" key="2">
    <source>
        <dbReference type="ARBA" id="ARBA00023002"/>
    </source>
</evidence>
<dbReference type="eggNOG" id="COG4989">
    <property type="taxonomic scope" value="Bacteria"/>
</dbReference>
<dbReference type="PANTHER" id="PTHR43364:SF1">
    <property type="entry name" value="OXIDOREDUCTASE YDHF"/>
    <property type="match status" value="1"/>
</dbReference>
<dbReference type="EMBL" id="JXXZ01000014">
    <property type="protein sequence ID" value="KJY96950.1"/>
    <property type="molecule type" value="Genomic_DNA"/>
</dbReference>
<dbReference type="PATRIC" id="fig|151081.8.peg.3171"/>
<dbReference type="CDD" id="cd19092">
    <property type="entry name" value="AKR_BsYcsN_EcYdhF-like"/>
    <property type="match status" value="1"/>
</dbReference>
<feature type="domain" description="NADP-dependent oxidoreductase" evidence="4">
    <location>
        <begin position="8"/>
        <end position="287"/>
    </location>
</feature>
<keyword evidence="2" id="KW-0560">Oxidoreductase</keyword>
<dbReference type="RefSeq" id="WP_045980285.1">
    <property type="nucleotide sequence ID" value="NZ_JXXY01000016.1"/>
</dbReference>
<dbReference type="Pfam" id="PF00248">
    <property type="entry name" value="Aldo_ket_red"/>
    <property type="match status" value="1"/>
</dbReference>
<dbReference type="GO" id="GO:0016491">
    <property type="term" value="F:oxidoreductase activity"/>
    <property type="evidence" value="ECO:0007669"/>
    <property type="project" value="UniProtKB-KW"/>
</dbReference>
<dbReference type="SUPFAM" id="SSF51430">
    <property type="entry name" value="NAD(P)-linked oxidoreductase"/>
    <property type="match status" value="1"/>
</dbReference>
<dbReference type="GO" id="GO:0005829">
    <property type="term" value="C:cytosol"/>
    <property type="evidence" value="ECO:0007669"/>
    <property type="project" value="TreeGrafter"/>
</dbReference>
<evidence type="ECO:0000259" key="4">
    <source>
        <dbReference type="Pfam" id="PF00248"/>
    </source>
</evidence>
<evidence type="ECO:0000313" key="6">
    <source>
        <dbReference type="Proteomes" id="UP000033664"/>
    </source>
</evidence>
<dbReference type="FunFam" id="3.20.20.100:FF:000008">
    <property type="entry name" value="Aldo/keto reductase family oxidoreductase"/>
    <property type="match status" value="1"/>
</dbReference>
<comment type="caution">
    <text evidence="5">The sequence shown here is derived from an EMBL/GenBank/DDBJ whole genome shotgun (WGS) entry which is preliminary data.</text>
</comment>
<keyword evidence="6" id="KW-1185">Reference proteome</keyword>
<dbReference type="Proteomes" id="UP000033664">
    <property type="component" value="Unassembled WGS sequence"/>
</dbReference>
<dbReference type="AlphaFoldDB" id="A0A0F4PN77"/>
<organism evidence="5 6">
    <name type="scientific">Pseudoalteromonas ruthenica</name>
    <dbReference type="NCBI Taxonomy" id="151081"/>
    <lineage>
        <taxon>Bacteria</taxon>
        <taxon>Pseudomonadati</taxon>
        <taxon>Pseudomonadota</taxon>
        <taxon>Gammaproteobacteria</taxon>
        <taxon>Alteromonadales</taxon>
        <taxon>Pseudoalteromonadaceae</taxon>
        <taxon>Pseudoalteromonas</taxon>
    </lineage>
</organism>
<keyword evidence="1" id="KW-0521">NADP</keyword>
<gene>
    <name evidence="5" type="ORF">TW72_15870</name>
</gene>
<dbReference type="InterPro" id="IPR023210">
    <property type="entry name" value="NADP_OxRdtase_dom"/>
</dbReference>
<comment type="similarity">
    <text evidence="3">Belongs to the aldo/keto reductase family. Aldo/keto reductase 2 subfamily.</text>
</comment>
<reference evidence="5 6" key="1">
    <citation type="journal article" date="2015" name="BMC Genomics">
        <title>Genome mining reveals unlocked bioactive potential of marine Gram-negative bacteria.</title>
        <authorList>
            <person name="Machado H."/>
            <person name="Sonnenschein E.C."/>
            <person name="Melchiorsen J."/>
            <person name="Gram L."/>
        </authorList>
    </citation>
    <scope>NUCLEOTIDE SEQUENCE [LARGE SCALE GENOMIC DNA]</scope>
    <source>
        <strain evidence="5 6">S3137</strain>
    </source>
</reference>
<dbReference type="OrthoDB" id="9768793at2"/>
<protein>
    <submittedName>
        <fullName evidence="5">Oxidoreductase</fullName>
    </submittedName>
</protein>
<evidence type="ECO:0000256" key="1">
    <source>
        <dbReference type="ARBA" id="ARBA00022857"/>
    </source>
</evidence>
<name>A0A0F4PN77_9GAMM</name>
<evidence type="ECO:0000313" key="5">
    <source>
        <dbReference type="EMBL" id="KJY96950.1"/>
    </source>
</evidence>
<sequence length="295" mass="33588">MAHRTISPLVLGFWRMLDWQRSAQQNLAFVEQCIEQGIVDTDHADIYGQYRCEAAFGELLKLKPSVREQIRIITKCGIALQQGKCAVPGHVNHYNSSREHIIASAEKSLQHFHTDRLDCLLIHRPDYLMQADEVAEAFNTLRARGDVLHFGVSNFTTSQFELLQSRLDFPLQTNQIEFSPYQMNALDEGTLDQCQRWRINPMCWSPLAGGEIFTSMTEKAHRLRQTLEQIAQEIGASGLDQVVYAWLLKHPSQPAVVLGTGNIERIRSAIGAQLLELSHEQWYRIWQASKGHAVP</sequence>